<dbReference type="EMBL" id="BT140912">
    <property type="protein sequence ID" value="AFK40707.1"/>
    <property type="molecule type" value="mRNA"/>
</dbReference>
<feature type="region of interest" description="Disordered" evidence="1">
    <location>
        <begin position="82"/>
        <end position="119"/>
    </location>
</feature>
<protein>
    <submittedName>
        <fullName evidence="2">Uncharacterized protein</fullName>
    </submittedName>
</protein>
<sequence length="243" mass="26572">MMCSKIALTPCLSFSHNLSGSELQVSPERVHDGTVPYKNKLNLLDSIPEFEFSTTSRGLEFESSSADELFSNGVILPVQVQEKKNSKPTKHTRFEEPPYTNLPPRQSSPRVDKIEKESTRKVLDVNGGVHEKKPQLNSLWSFSKSRSLHCDAKNNSLGCSSPPLPRSKSTGSSLNLKRVSSKSSSALNNLYPLPKSKSGKSYVNSLRVSPVLNLPTPSFSKGSASLFGLCSFLCAGKAKKVKN</sequence>
<feature type="region of interest" description="Disordered" evidence="1">
    <location>
        <begin position="155"/>
        <end position="180"/>
    </location>
</feature>
<dbReference type="PANTHER" id="PTHR36757">
    <property type="entry name" value="BNAANNG22500D PROTEIN"/>
    <property type="match status" value="1"/>
</dbReference>
<dbReference type="AlphaFoldDB" id="I3SKB5"/>
<feature type="compositionally biased region" description="Basic and acidic residues" evidence="1">
    <location>
        <begin position="110"/>
        <end position="119"/>
    </location>
</feature>
<name>I3SKB5_LOTJA</name>
<accession>I3SKB5</accession>
<organism evidence="2">
    <name type="scientific">Lotus japonicus</name>
    <name type="common">Lotus corniculatus var. japonicus</name>
    <dbReference type="NCBI Taxonomy" id="34305"/>
    <lineage>
        <taxon>Eukaryota</taxon>
        <taxon>Viridiplantae</taxon>
        <taxon>Streptophyta</taxon>
        <taxon>Embryophyta</taxon>
        <taxon>Tracheophyta</taxon>
        <taxon>Spermatophyta</taxon>
        <taxon>Magnoliopsida</taxon>
        <taxon>eudicotyledons</taxon>
        <taxon>Gunneridae</taxon>
        <taxon>Pentapetalae</taxon>
        <taxon>rosids</taxon>
        <taxon>fabids</taxon>
        <taxon>Fabales</taxon>
        <taxon>Fabaceae</taxon>
        <taxon>Papilionoideae</taxon>
        <taxon>50 kb inversion clade</taxon>
        <taxon>NPAAA clade</taxon>
        <taxon>Hologalegina</taxon>
        <taxon>robinioid clade</taxon>
        <taxon>Loteae</taxon>
        <taxon>Lotus</taxon>
    </lineage>
</organism>
<dbReference type="PANTHER" id="PTHR36757:SF4">
    <property type="entry name" value="DUF4005 DOMAIN-CONTAINING PROTEIN"/>
    <property type="match status" value="1"/>
</dbReference>
<evidence type="ECO:0000313" key="2">
    <source>
        <dbReference type="EMBL" id="AFK40707.1"/>
    </source>
</evidence>
<reference evidence="2" key="1">
    <citation type="submission" date="2012-05" db="EMBL/GenBank/DDBJ databases">
        <authorList>
            <person name="Krishnakumar V."/>
            <person name="Cheung F."/>
            <person name="Xiao Y."/>
            <person name="Chan A."/>
            <person name="Moskal W.A."/>
            <person name="Town C.D."/>
        </authorList>
    </citation>
    <scope>NUCLEOTIDE SEQUENCE</scope>
</reference>
<proteinExistence type="evidence at transcript level"/>
<evidence type="ECO:0000256" key="1">
    <source>
        <dbReference type="SAM" id="MobiDB-lite"/>
    </source>
</evidence>